<dbReference type="SUPFAM" id="SSF54631">
    <property type="entry name" value="CBS-domain pair"/>
    <property type="match status" value="1"/>
</dbReference>
<evidence type="ECO:0000313" key="16">
    <source>
        <dbReference type="EMBL" id="CAG9768135.1"/>
    </source>
</evidence>
<evidence type="ECO:0000256" key="5">
    <source>
        <dbReference type="ARBA" id="ARBA00022898"/>
    </source>
</evidence>
<keyword evidence="6 12" id="KW-0129">CBS domain</keyword>
<evidence type="ECO:0000256" key="2">
    <source>
        <dbReference type="ARBA" id="ARBA00005003"/>
    </source>
</evidence>
<dbReference type="GO" id="GO:0019343">
    <property type="term" value="P:cysteine biosynthetic process via cystathionine"/>
    <property type="evidence" value="ECO:0007669"/>
    <property type="project" value="UniProtKB-UniRule"/>
</dbReference>
<dbReference type="PROSITE" id="PS51371">
    <property type="entry name" value="CBS"/>
    <property type="match status" value="1"/>
</dbReference>
<evidence type="ECO:0000313" key="17">
    <source>
        <dbReference type="Proteomes" id="UP001152799"/>
    </source>
</evidence>
<dbReference type="NCBIfam" id="TIGR01137">
    <property type="entry name" value="cysta_beta"/>
    <property type="match status" value="1"/>
</dbReference>
<proteinExistence type="inferred from homology"/>
<evidence type="ECO:0000256" key="3">
    <source>
        <dbReference type="ARBA" id="ARBA00007103"/>
    </source>
</evidence>
<reference evidence="16" key="1">
    <citation type="submission" date="2022-01" db="EMBL/GenBank/DDBJ databases">
        <authorList>
            <person name="King R."/>
        </authorList>
    </citation>
    <scope>NUCLEOTIDE SEQUENCE</scope>
</reference>
<dbReference type="Pfam" id="PF00291">
    <property type="entry name" value="PALP"/>
    <property type="match status" value="1"/>
</dbReference>
<dbReference type="GO" id="GO:0005737">
    <property type="term" value="C:cytoplasm"/>
    <property type="evidence" value="ECO:0007669"/>
    <property type="project" value="InterPro"/>
</dbReference>
<sequence>MNGSGCPNNTNNGHQPTSQLLSLDSEGHLVYVAPINGEQFVIPDAPRKCTWTEEARKKGAAFPHTEQDWKMNNKIAPNVLNLIGNTPMVELNSIPKKAGLKCKIYAKLEYLNPGGSIKDRIAKRIIEDAEKQGLLKPGMTIIEASSGNTGVGVALVSAIKGYKCIIVMSEKMSNEKVAVMRALGAKLIRTPITADSYSPDGIFGVARRLHKEIPDSLILDQFSNPGNPLAHYDTTAEEILDQCDHKIDVLVVGAGTGGTITGIGRKFREVSPKTKIIGVDPEGSVFAIPDSLNQTNVTFFEVEGLGYDFVPTSLDQTVVDRWVKTNDEESLIMARRLIKEEGLLCGTSSGATVSAAMKVAVDLKEGQNLVVIIPDSIRNYLTKFVSDHWMEARGFQTCENVNNHFWWDYNVENLQFRPITTFQGNEPCNKVLEVMKDKNIQEVAVLKLDGNILGTITQKHLINKLLAKEIQAHQAVQDCTIRIYPKVNVKTGNLGLVSRILEKDNYAVIVDTQGTGHRKKEVPLGILDINDLYEFICREQNKMTLK</sequence>
<feature type="domain" description="CBS" evidence="15">
    <location>
        <begin position="415"/>
        <end position="472"/>
    </location>
</feature>
<keyword evidence="8 13" id="KW-0456">Lyase</keyword>
<dbReference type="InterPro" id="IPR046342">
    <property type="entry name" value="CBS_dom_sf"/>
</dbReference>
<dbReference type="Gene3D" id="3.40.50.1100">
    <property type="match status" value="2"/>
</dbReference>
<evidence type="ECO:0000256" key="14">
    <source>
        <dbReference type="SAM" id="MobiDB-lite"/>
    </source>
</evidence>
<evidence type="ECO:0000259" key="15">
    <source>
        <dbReference type="PROSITE" id="PS51371"/>
    </source>
</evidence>
<evidence type="ECO:0000256" key="12">
    <source>
        <dbReference type="PROSITE-ProRule" id="PRU00703"/>
    </source>
</evidence>
<dbReference type="OrthoDB" id="728at2759"/>
<evidence type="ECO:0000256" key="4">
    <source>
        <dbReference type="ARBA" id="ARBA00012041"/>
    </source>
</evidence>
<dbReference type="PROSITE" id="PS00901">
    <property type="entry name" value="CYS_SYNTHASE"/>
    <property type="match status" value="1"/>
</dbReference>
<dbReference type="Pfam" id="PF00571">
    <property type="entry name" value="CBS"/>
    <property type="match status" value="1"/>
</dbReference>
<dbReference type="InterPro" id="IPR001926">
    <property type="entry name" value="TrpB-like_PALP"/>
</dbReference>
<dbReference type="Proteomes" id="UP001152799">
    <property type="component" value="Chromosome 4"/>
</dbReference>
<dbReference type="AlphaFoldDB" id="A0A9N9QPI8"/>
<dbReference type="InterPro" id="IPR005857">
    <property type="entry name" value="Cysta_beta_synth"/>
</dbReference>
<gene>
    <name evidence="16" type="ORF">CEUTPL_LOCUS8682</name>
</gene>
<dbReference type="InterPro" id="IPR036052">
    <property type="entry name" value="TrpB-like_PALP_sf"/>
</dbReference>
<dbReference type="SUPFAM" id="SSF53686">
    <property type="entry name" value="Tryptophan synthase beta subunit-like PLP-dependent enzymes"/>
    <property type="match status" value="1"/>
</dbReference>
<dbReference type="EMBL" id="OU892280">
    <property type="protein sequence ID" value="CAG9768135.1"/>
    <property type="molecule type" value="Genomic_DNA"/>
</dbReference>
<dbReference type="GO" id="GO:0004122">
    <property type="term" value="F:cystathionine beta-synthase activity"/>
    <property type="evidence" value="ECO:0007669"/>
    <property type="project" value="UniProtKB-UniRule"/>
</dbReference>
<dbReference type="GO" id="GO:0030170">
    <property type="term" value="F:pyridoxal phosphate binding"/>
    <property type="evidence" value="ECO:0007669"/>
    <property type="project" value="UniProtKB-ARBA"/>
</dbReference>
<evidence type="ECO:0000256" key="10">
    <source>
        <dbReference type="ARBA" id="ARBA00045425"/>
    </source>
</evidence>
<evidence type="ECO:0000256" key="8">
    <source>
        <dbReference type="ARBA" id="ARBA00023239"/>
    </source>
</evidence>
<comment type="similarity">
    <text evidence="3 13">Belongs to the cysteine synthase/cystathionine beta-synthase family.</text>
</comment>
<evidence type="ECO:0000256" key="1">
    <source>
        <dbReference type="ARBA" id="ARBA00001933"/>
    </source>
</evidence>
<dbReference type="CDD" id="cd01561">
    <property type="entry name" value="CBS_like"/>
    <property type="match status" value="1"/>
</dbReference>
<dbReference type="GO" id="GO:0006535">
    <property type="term" value="P:cysteine biosynthetic process from serine"/>
    <property type="evidence" value="ECO:0007669"/>
    <property type="project" value="UniProtKB-UniRule"/>
</dbReference>
<accession>A0A9N9QPI8</accession>
<feature type="region of interest" description="Disordered" evidence="14">
    <location>
        <begin position="1"/>
        <end position="20"/>
    </location>
</feature>
<name>A0A9N9QPI8_9CUCU</name>
<dbReference type="PANTHER" id="PTHR10314">
    <property type="entry name" value="CYSTATHIONINE BETA-SYNTHASE"/>
    <property type="match status" value="1"/>
</dbReference>
<dbReference type="SMART" id="SM00116">
    <property type="entry name" value="CBS"/>
    <property type="match status" value="1"/>
</dbReference>
<dbReference type="InterPro" id="IPR001216">
    <property type="entry name" value="P-phosphate_BS"/>
</dbReference>
<evidence type="ECO:0000256" key="11">
    <source>
        <dbReference type="ARBA" id="ARBA00047490"/>
    </source>
</evidence>
<evidence type="ECO:0000256" key="9">
    <source>
        <dbReference type="ARBA" id="ARBA00026192"/>
    </source>
</evidence>
<keyword evidence="7 13" id="KW-0198">Cysteine biosynthesis</keyword>
<dbReference type="Gene3D" id="3.10.580.10">
    <property type="entry name" value="CBS-domain"/>
    <property type="match status" value="1"/>
</dbReference>
<dbReference type="InterPro" id="IPR050214">
    <property type="entry name" value="Cys_Synth/Cystath_Beta-Synth"/>
</dbReference>
<dbReference type="FunFam" id="3.40.50.1100:FF:000118">
    <property type="entry name" value="Related to CYS4-cystathionine beta-synthase"/>
    <property type="match status" value="1"/>
</dbReference>
<keyword evidence="17" id="KW-1185">Reference proteome</keyword>
<dbReference type="FunFam" id="3.40.50.1100:FF:000003">
    <property type="entry name" value="Cystathionine beta-synthase"/>
    <property type="match status" value="1"/>
</dbReference>
<keyword evidence="13" id="KW-0028">Amino-acid biosynthesis</keyword>
<organism evidence="16 17">
    <name type="scientific">Ceutorhynchus assimilis</name>
    <name type="common">cabbage seed weevil</name>
    <dbReference type="NCBI Taxonomy" id="467358"/>
    <lineage>
        <taxon>Eukaryota</taxon>
        <taxon>Metazoa</taxon>
        <taxon>Ecdysozoa</taxon>
        <taxon>Arthropoda</taxon>
        <taxon>Hexapoda</taxon>
        <taxon>Insecta</taxon>
        <taxon>Pterygota</taxon>
        <taxon>Neoptera</taxon>
        <taxon>Endopterygota</taxon>
        <taxon>Coleoptera</taxon>
        <taxon>Polyphaga</taxon>
        <taxon>Cucujiformia</taxon>
        <taxon>Curculionidae</taxon>
        <taxon>Ceutorhynchinae</taxon>
        <taxon>Ceutorhynchus</taxon>
    </lineage>
</organism>
<evidence type="ECO:0000256" key="6">
    <source>
        <dbReference type="ARBA" id="ARBA00023122"/>
    </source>
</evidence>
<comment type="function">
    <text evidence="10">Hydro-lyase catalyzing the first step of the transsulfuration pathway, where the hydroxyl group of L-serine is displaced by L-homocysteine in a beta-replacement reaction to form L-cystathionine, the precursor of L-cysteine. This catabolic route allows the elimination of L-methionine and the toxic metabolite L-homocysteine. Also involved in the production of hydrogen sulfide, a gasotransmitter with signaling and cytoprotective effects on neurons.</text>
</comment>
<evidence type="ECO:0000256" key="7">
    <source>
        <dbReference type="ARBA" id="ARBA00023192"/>
    </source>
</evidence>
<comment type="pathway">
    <text evidence="2">Amino-acid biosynthesis; L-cysteine biosynthesis; L-cysteine from L-homocysteine and L-serine: step 1/2.</text>
</comment>
<comment type="cofactor">
    <cofactor evidence="1 13">
        <name>pyridoxal 5'-phosphate</name>
        <dbReference type="ChEBI" id="CHEBI:597326"/>
    </cofactor>
</comment>
<comment type="catalytic activity">
    <reaction evidence="11 13">
        <text>L-homocysteine + L-serine = L,L-cystathionine + H2O</text>
        <dbReference type="Rhea" id="RHEA:10112"/>
        <dbReference type="ChEBI" id="CHEBI:15377"/>
        <dbReference type="ChEBI" id="CHEBI:33384"/>
        <dbReference type="ChEBI" id="CHEBI:58161"/>
        <dbReference type="ChEBI" id="CHEBI:58199"/>
        <dbReference type="EC" id="4.2.1.22"/>
    </reaction>
</comment>
<dbReference type="InterPro" id="IPR000644">
    <property type="entry name" value="CBS_dom"/>
</dbReference>
<evidence type="ECO:0000256" key="13">
    <source>
        <dbReference type="RuleBase" id="RU361204"/>
    </source>
</evidence>
<protein>
    <recommendedName>
        <fullName evidence="9 13">Cystathionine beta-synthase</fullName>
        <ecNumber evidence="4 13">4.2.1.22</ecNumber>
    </recommendedName>
</protein>
<keyword evidence="5 13" id="KW-0663">Pyridoxal phosphate</keyword>
<dbReference type="EC" id="4.2.1.22" evidence="4 13"/>